<accession>A0A9J5ZNH8</accession>
<sequence>MAMIAKQKLTYLPFPILITELCRSAGLPRDTARDIEVTSLSSTDIWRIETEFIREEADGRRAVSTYISSDVDVDLLPAEASLPTPASGPLGTSAPSSSSQAPGASSFSQSVRITQAMILKMGHLAQSADTRGTQLEISIPRMIESGILAALTLLQTSVDALTVRVTACEKRQGESSETLPTEMSTTVLSGSGTVIPPEFTPGTDVYIQSTTLGTDAQTDGVTA</sequence>
<evidence type="ECO:0000313" key="2">
    <source>
        <dbReference type="EMBL" id="KAG5613713.1"/>
    </source>
</evidence>
<evidence type="ECO:0000256" key="1">
    <source>
        <dbReference type="SAM" id="MobiDB-lite"/>
    </source>
</evidence>
<dbReference type="Proteomes" id="UP000824120">
    <property type="component" value="Chromosome 3"/>
</dbReference>
<organism evidence="2 3">
    <name type="scientific">Solanum commersonii</name>
    <name type="common">Commerson's wild potato</name>
    <name type="synonym">Commerson's nightshade</name>
    <dbReference type="NCBI Taxonomy" id="4109"/>
    <lineage>
        <taxon>Eukaryota</taxon>
        <taxon>Viridiplantae</taxon>
        <taxon>Streptophyta</taxon>
        <taxon>Embryophyta</taxon>
        <taxon>Tracheophyta</taxon>
        <taxon>Spermatophyta</taxon>
        <taxon>Magnoliopsida</taxon>
        <taxon>eudicotyledons</taxon>
        <taxon>Gunneridae</taxon>
        <taxon>Pentapetalae</taxon>
        <taxon>asterids</taxon>
        <taxon>lamiids</taxon>
        <taxon>Solanales</taxon>
        <taxon>Solanaceae</taxon>
        <taxon>Solanoideae</taxon>
        <taxon>Solaneae</taxon>
        <taxon>Solanum</taxon>
    </lineage>
</organism>
<gene>
    <name evidence="2" type="ORF">H5410_013537</name>
</gene>
<proteinExistence type="predicted"/>
<reference evidence="2 3" key="1">
    <citation type="submission" date="2020-09" db="EMBL/GenBank/DDBJ databases">
        <title>De no assembly of potato wild relative species, Solanum commersonii.</title>
        <authorList>
            <person name="Cho K."/>
        </authorList>
    </citation>
    <scope>NUCLEOTIDE SEQUENCE [LARGE SCALE GENOMIC DNA]</scope>
    <source>
        <strain evidence="2">LZ3.2</strain>
        <tissue evidence="2">Leaf</tissue>
    </source>
</reference>
<protein>
    <recommendedName>
        <fullName evidence="4">Polyprotein protein</fullName>
    </recommendedName>
</protein>
<comment type="caution">
    <text evidence="2">The sequence shown here is derived from an EMBL/GenBank/DDBJ whole genome shotgun (WGS) entry which is preliminary data.</text>
</comment>
<keyword evidence="3" id="KW-1185">Reference proteome</keyword>
<dbReference type="EMBL" id="JACXVP010000003">
    <property type="protein sequence ID" value="KAG5613713.1"/>
    <property type="molecule type" value="Genomic_DNA"/>
</dbReference>
<dbReference type="OrthoDB" id="1306244at2759"/>
<feature type="compositionally biased region" description="Low complexity" evidence="1">
    <location>
        <begin position="85"/>
        <end position="106"/>
    </location>
</feature>
<evidence type="ECO:0008006" key="4">
    <source>
        <dbReference type="Google" id="ProtNLM"/>
    </source>
</evidence>
<dbReference type="AlphaFoldDB" id="A0A9J5ZNH8"/>
<evidence type="ECO:0000313" key="3">
    <source>
        <dbReference type="Proteomes" id="UP000824120"/>
    </source>
</evidence>
<name>A0A9J5ZNH8_SOLCO</name>
<feature type="region of interest" description="Disordered" evidence="1">
    <location>
        <begin position="82"/>
        <end position="106"/>
    </location>
</feature>